<reference evidence="1" key="1">
    <citation type="submission" date="2021-01" db="EMBL/GenBank/DDBJ databases">
        <authorList>
            <consortium name="Genoscope - CEA"/>
            <person name="William W."/>
        </authorList>
    </citation>
    <scope>NUCLEOTIDE SEQUENCE</scope>
</reference>
<organism evidence="1 2">
    <name type="scientific">Paramecium primaurelia</name>
    <dbReference type="NCBI Taxonomy" id="5886"/>
    <lineage>
        <taxon>Eukaryota</taxon>
        <taxon>Sar</taxon>
        <taxon>Alveolata</taxon>
        <taxon>Ciliophora</taxon>
        <taxon>Intramacronucleata</taxon>
        <taxon>Oligohymenophorea</taxon>
        <taxon>Peniculida</taxon>
        <taxon>Parameciidae</taxon>
        <taxon>Paramecium</taxon>
    </lineage>
</organism>
<keyword evidence="2" id="KW-1185">Reference proteome</keyword>
<dbReference type="EMBL" id="CAJJDM010000078">
    <property type="protein sequence ID" value="CAD8085984.1"/>
    <property type="molecule type" value="Genomic_DNA"/>
</dbReference>
<evidence type="ECO:0000313" key="2">
    <source>
        <dbReference type="Proteomes" id="UP000688137"/>
    </source>
</evidence>
<dbReference type="OMA" id="CTPTMIS"/>
<protein>
    <submittedName>
        <fullName evidence="1">Uncharacterized protein</fullName>
    </submittedName>
</protein>
<name>A0A8S1NH16_PARPR</name>
<accession>A0A8S1NH16</accession>
<gene>
    <name evidence="1" type="ORF">PPRIM_AZ9-3.1.T0750169</name>
</gene>
<comment type="caution">
    <text evidence="1">The sequence shown here is derived from an EMBL/GenBank/DDBJ whole genome shotgun (WGS) entry which is preliminary data.</text>
</comment>
<sequence length="68" mass="7802">MGCSQTKARQSISLQLIQMQSSQNEATIQPNLQKKDTKYNLMKNPIIQRRAQRRNKMSQTTACTPTFS</sequence>
<proteinExistence type="predicted"/>
<dbReference type="Proteomes" id="UP000688137">
    <property type="component" value="Unassembled WGS sequence"/>
</dbReference>
<dbReference type="AlphaFoldDB" id="A0A8S1NH16"/>
<evidence type="ECO:0000313" key="1">
    <source>
        <dbReference type="EMBL" id="CAD8085984.1"/>
    </source>
</evidence>